<dbReference type="Pfam" id="PF13387">
    <property type="entry name" value="Lnb_N"/>
    <property type="match status" value="1"/>
</dbReference>
<comment type="caution">
    <text evidence="3">The sequence shown here is derived from an EMBL/GenBank/DDBJ whole genome shotgun (WGS) entry which is preliminary data.</text>
</comment>
<feature type="domain" description="Lnb N-terminal periplasmic" evidence="2">
    <location>
        <begin position="108"/>
        <end position="262"/>
    </location>
</feature>
<dbReference type="STRING" id="573983.B0681_07495"/>
<reference evidence="3 4" key="1">
    <citation type="submission" date="2017-02" db="EMBL/GenBank/DDBJ databases">
        <title>Draft genome sequence of Moraxella porci CCUG 54912T type strain.</title>
        <authorList>
            <person name="Salva-Serra F."/>
            <person name="Engstrom-Jakobsson H."/>
            <person name="Thorell K."/>
            <person name="Jaen-Luchoro D."/>
            <person name="Gonzales-Siles L."/>
            <person name="Karlsson R."/>
            <person name="Yazdan S."/>
            <person name="Boulund F."/>
            <person name="Johnning A."/>
            <person name="Engstrand L."/>
            <person name="Kristiansson E."/>
            <person name="Moore E."/>
        </authorList>
    </citation>
    <scope>NUCLEOTIDE SEQUENCE [LARGE SCALE GENOMIC DNA]</scope>
    <source>
        <strain evidence="3 4">CCUG 54912</strain>
    </source>
</reference>
<dbReference type="EMBL" id="MUYV01000010">
    <property type="protein sequence ID" value="OOS24407.1"/>
    <property type="molecule type" value="Genomic_DNA"/>
</dbReference>
<sequence length="316" mass="36273">MQTGLGLWTAWGAMALLIHKPMGMATYPTIAALTLIYAAGIYQTKTARTMSLVLLLATISVWLYAQKPSNDRAWQDEVAMQLVHEIQGDVVTIQNVRNFEWISETEYVPRWQTRQYDLAQLDSLDLILSIWSNDNIAHTLMSFGFADGERVVFSFEIRKEIGEQFSSIGGFFRQYEMTLIAADEKDIIYTRSNVRGERVYLYPLSVPKDEMRALFLAYLQAADALRHTPSWYNTLSDNCTTAIFDLWRSVRDIPKDYRVLASGRLPEFLMDIGIIDGSKDPQANKSRAFINPKVQQYHHQNPITSHDFSKKIREDL</sequence>
<evidence type="ECO:0000256" key="1">
    <source>
        <dbReference type="SAM" id="Phobius"/>
    </source>
</evidence>
<evidence type="ECO:0000313" key="3">
    <source>
        <dbReference type="EMBL" id="OOS24407.1"/>
    </source>
</evidence>
<keyword evidence="1" id="KW-1133">Transmembrane helix</keyword>
<accession>A0A1T0CPY0</accession>
<keyword evidence="1" id="KW-0812">Transmembrane</keyword>
<name>A0A1T0CPY0_9GAMM</name>
<organism evidence="3 4">
    <name type="scientific">Moraxella porci DSM 25326</name>
    <dbReference type="NCBI Taxonomy" id="573983"/>
    <lineage>
        <taxon>Bacteria</taxon>
        <taxon>Pseudomonadati</taxon>
        <taxon>Pseudomonadota</taxon>
        <taxon>Gammaproteobacteria</taxon>
        <taxon>Moraxellales</taxon>
        <taxon>Moraxellaceae</taxon>
        <taxon>Moraxella</taxon>
    </lineage>
</organism>
<evidence type="ECO:0000259" key="2">
    <source>
        <dbReference type="Pfam" id="PF13387"/>
    </source>
</evidence>
<dbReference type="Proteomes" id="UP000190683">
    <property type="component" value="Unassembled WGS sequence"/>
</dbReference>
<feature type="transmembrane region" description="Helical" evidence="1">
    <location>
        <begin position="49"/>
        <end position="65"/>
    </location>
</feature>
<keyword evidence="1" id="KW-0472">Membrane</keyword>
<gene>
    <name evidence="3" type="ORF">B0681_07495</name>
</gene>
<protein>
    <recommendedName>
        <fullName evidence="2">Lnb N-terminal periplasmic domain-containing protein</fullName>
    </recommendedName>
</protein>
<dbReference type="InterPro" id="IPR025178">
    <property type="entry name" value="Lnb_N"/>
</dbReference>
<dbReference type="AlphaFoldDB" id="A0A1T0CPY0"/>
<feature type="transmembrane region" description="Helical" evidence="1">
    <location>
        <begin position="25"/>
        <end position="42"/>
    </location>
</feature>
<proteinExistence type="predicted"/>
<evidence type="ECO:0000313" key="4">
    <source>
        <dbReference type="Proteomes" id="UP000190683"/>
    </source>
</evidence>
<keyword evidence="4" id="KW-1185">Reference proteome</keyword>